<dbReference type="SFLD" id="SFLDG01091">
    <property type="entry name" value="uncharacterized_CHP01210-like"/>
    <property type="match status" value="1"/>
</dbReference>
<comment type="caution">
    <text evidence="8">The sequence shown here is derived from an EMBL/GenBank/DDBJ whole genome shotgun (WGS) entry which is preliminary data.</text>
</comment>
<name>A0A2V1IWY2_9BACT</name>
<dbReference type="GO" id="GO:0003824">
    <property type="term" value="F:catalytic activity"/>
    <property type="evidence" value="ECO:0007669"/>
    <property type="project" value="InterPro"/>
</dbReference>
<dbReference type="Pfam" id="PF16199">
    <property type="entry name" value="Radical_SAM_C"/>
    <property type="match status" value="1"/>
</dbReference>
<dbReference type="AlphaFoldDB" id="A0A2V1IWY2"/>
<dbReference type="GO" id="GO:0046872">
    <property type="term" value="F:metal ion binding"/>
    <property type="evidence" value="ECO:0007669"/>
    <property type="project" value="UniProtKB-KW"/>
</dbReference>
<keyword evidence="4" id="KW-0479">Metal-binding</keyword>
<feature type="domain" description="Radical SAM core" evidence="7">
    <location>
        <begin position="16"/>
        <end position="255"/>
    </location>
</feature>
<evidence type="ECO:0000256" key="3">
    <source>
        <dbReference type="ARBA" id="ARBA00022691"/>
    </source>
</evidence>
<dbReference type="Proteomes" id="UP000244925">
    <property type="component" value="Unassembled WGS sequence"/>
</dbReference>
<dbReference type="RefSeq" id="WP_107036305.1">
    <property type="nucleotide sequence ID" value="NZ_CAONGC010000027.1"/>
</dbReference>
<dbReference type="GeneID" id="93424427"/>
<dbReference type="InterPro" id="IPR007197">
    <property type="entry name" value="rSAM"/>
</dbReference>
<gene>
    <name evidence="8" type="ORF">C5O25_08445</name>
</gene>
<dbReference type="InterPro" id="IPR006638">
    <property type="entry name" value="Elp3/MiaA/NifB-like_rSAM"/>
</dbReference>
<keyword evidence="9" id="KW-1185">Reference proteome</keyword>
<evidence type="ECO:0000256" key="1">
    <source>
        <dbReference type="ARBA" id="ARBA00001966"/>
    </source>
</evidence>
<dbReference type="SUPFAM" id="SSF102114">
    <property type="entry name" value="Radical SAM enzymes"/>
    <property type="match status" value="1"/>
</dbReference>
<keyword evidence="3" id="KW-0949">S-adenosyl-L-methionine</keyword>
<dbReference type="Pfam" id="PF04055">
    <property type="entry name" value="Radical_SAM"/>
    <property type="match status" value="1"/>
</dbReference>
<dbReference type="GO" id="GO:0051539">
    <property type="term" value="F:4 iron, 4 sulfur cluster binding"/>
    <property type="evidence" value="ECO:0007669"/>
    <property type="project" value="UniProtKB-KW"/>
</dbReference>
<dbReference type="Gene3D" id="3.80.30.20">
    <property type="entry name" value="tm_1862 like domain"/>
    <property type="match status" value="1"/>
</dbReference>
<keyword evidence="6" id="KW-0411">Iron-sulfur</keyword>
<dbReference type="NCBIfam" id="TIGR01212">
    <property type="entry name" value="TIGR01212 family radical SAM protein"/>
    <property type="match status" value="1"/>
</dbReference>
<dbReference type="InterPro" id="IPR023404">
    <property type="entry name" value="rSAM_horseshoe"/>
</dbReference>
<dbReference type="SMART" id="SM00729">
    <property type="entry name" value="Elp3"/>
    <property type="match status" value="1"/>
</dbReference>
<dbReference type="InterPro" id="IPR005911">
    <property type="entry name" value="YhcC-like"/>
</dbReference>
<dbReference type="SFLD" id="SFLDG01086">
    <property type="entry name" value="elongater_protein-like"/>
    <property type="match status" value="1"/>
</dbReference>
<dbReference type="PANTHER" id="PTHR11135">
    <property type="entry name" value="HISTONE ACETYLTRANSFERASE-RELATED"/>
    <property type="match status" value="1"/>
</dbReference>
<evidence type="ECO:0000313" key="9">
    <source>
        <dbReference type="Proteomes" id="UP000244925"/>
    </source>
</evidence>
<keyword evidence="5" id="KW-0408">Iron</keyword>
<dbReference type="InterPro" id="IPR032432">
    <property type="entry name" value="Radical_SAM_C"/>
</dbReference>
<sequence>MNRHPYRDFADFLAGHFACKMQKLTIDGGLTCPNRDGTLGRDGCIYCSNRSFTPSYCRSTMSVSEQIDTGKRFFSRKYPSMRYLAYFQSFTGTYADSSELIALYSEALAAEGVDGLVIGTRPDCLNTDLLEWLSHLAQEKFVMIEFGAETSHDITLQRINRCHTWQDVVEAVEKTHQAGIFTGIHLINGLPGENEDMIMQTVEAINKLPVDVVKFHQLQVVRGTPLARMWQDGTADIVSWTARQYAELCASIVERLRPDIAIDRFVSQSPDELLITPRWGLKNHEFTALVIKALNRRREN</sequence>
<dbReference type="CDD" id="cd01335">
    <property type="entry name" value="Radical_SAM"/>
    <property type="match status" value="1"/>
</dbReference>
<comment type="cofactor">
    <cofactor evidence="1">
        <name>[4Fe-4S] cluster</name>
        <dbReference type="ChEBI" id="CHEBI:49883"/>
    </cofactor>
</comment>
<evidence type="ECO:0000256" key="6">
    <source>
        <dbReference type="ARBA" id="ARBA00023014"/>
    </source>
</evidence>
<keyword evidence="2" id="KW-0004">4Fe-4S</keyword>
<protein>
    <submittedName>
        <fullName evidence="8">TIGR01212 family radical SAM protein</fullName>
    </submittedName>
</protein>
<dbReference type="PROSITE" id="PS51918">
    <property type="entry name" value="RADICAL_SAM"/>
    <property type="match status" value="1"/>
</dbReference>
<evidence type="ECO:0000256" key="5">
    <source>
        <dbReference type="ARBA" id="ARBA00023004"/>
    </source>
</evidence>
<dbReference type="PANTHER" id="PTHR11135:SF1">
    <property type="entry name" value="PROTEIN YHCC"/>
    <property type="match status" value="1"/>
</dbReference>
<accession>A0A2V1IWY2</accession>
<proteinExistence type="predicted"/>
<reference evidence="9" key="1">
    <citation type="submission" date="2018-02" db="EMBL/GenBank/DDBJ databases">
        <authorList>
            <person name="Clavel T."/>
            <person name="Strowig T."/>
        </authorList>
    </citation>
    <scope>NUCLEOTIDE SEQUENCE [LARGE SCALE GENOMIC DNA]</scope>
    <source>
        <strain evidence="9">DSM 100764</strain>
    </source>
</reference>
<organism evidence="8 9">
    <name type="scientific">Paramuribaculum intestinale</name>
    <dbReference type="NCBI Taxonomy" id="2094151"/>
    <lineage>
        <taxon>Bacteria</taxon>
        <taxon>Pseudomonadati</taxon>
        <taxon>Bacteroidota</taxon>
        <taxon>Bacteroidia</taxon>
        <taxon>Bacteroidales</taxon>
        <taxon>Muribaculaceae</taxon>
        <taxon>Paramuribaculum</taxon>
    </lineage>
</organism>
<dbReference type="InterPro" id="IPR058240">
    <property type="entry name" value="rSAM_sf"/>
</dbReference>
<dbReference type="InterPro" id="IPR039661">
    <property type="entry name" value="ELP3"/>
</dbReference>
<evidence type="ECO:0000259" key="7">
    <source>
        <dbReference type="PROSITE" id="PS51918"/>
    </source>
</evidence>
<evidence type="ECO:0000256" key="2">
    <source>
        <dbReference type="ARBA" id="ARBA00022485"/>
    </source>
</evidence>
<evidence type="ECO:0000256" key="4">
    <source>
        <dbReference type="ARBA" id="ARBA00022723"/>
    </source>
</evidence>
<evidence type="ECO:0000313" key="8">
    <source>
        <dbReference type="EMBL" id="PWB07087.1"/>
    </source>
</evidence>
<dbReference type="EMBL" id="PUBV01000016">
    <property type="protein sequence ID" value="PWB07087.1"/>
    <property type="molecule type" value="Genomic_DNA"/>
</dbReference>
<dbReference type="SFLD" id="SFLDS00029">
    <property type="entry name" value="Radical_SAM"/>
    <property type="match status" value="1"/>
</dbReference>